<dbReference type="InterPro" id="IPR006140">
    <property type="entry name" value="D-isomer_DH_NAD-bd"/>
</dbReference>
<dbReference type="Pfam" id="PF02826">
    <property type="entry name" value="2-Hacid_dh_C"/>
    <property type="match status" value="1"/>
</dbReference>
<evidence type="ECO:0000256" key="2">
    <source>
        <dbReference type="ARBA" id="ARBA00023002"/>
    </source>
</evidence>
<dbReference type="CDD" id="cd12167">
    <property type="entry name" value="2-Hacid_dh_8"/>
    <property type="match status" value="1"/>
</dbReference>
<dbReference type="InterPro" id="IPR050223">
    <property type="entry name" value="D-isomer_2-hydroxyacid_DH"/>
</dbReference>
<proteinExistence type="inferred from homology"/>
<evidence type="ECO:0000256" key="1">
    <source>
        <dbReference type="ARBA" id="ARBA00005854"/>
    </source>
</evidence>
<dbReference type="RefSeq" id="WP_350275633.1">
    <property type="nucleotide sequence ID" value="NZ_CP158165.1"/>
</dbReference>
<evidence type="ECO:0000259" key="5">
    <source>
        <dbReference type="Pfam" id="PF00389"/>
    </source>
</evidence>
<sequence>MKGTPPLVSDRPQALFALSPQYLPELFPPKSLGRLQQLVQVDDGLVAEQFDAPAIRAALSSAEYLITGWGCPPITAAVLDAAPRLRAILHTAGSVKAHVTAECWERGLAVTSAASANAVPVAEYTLATILLAGKDVFRLSNRYRAARHFTLAEVQPGVGNYGRTVGVIGASRIGRRVIELLRPFDLDVYLFDPYVDAVTAAELGVHLVDLDTLLRTCDIVSVHAPANPQTYRLLGASQLAMLRDGATLINTARGELVDTDALIKHLETGRLYAVLDVTDPEPLPGHSALWELPNVFLTPHIAGSHGNELARMGDCIIDELERILGGRPFAHGIVASDLDRVA</sequence>
<dbReference type="AlphaFoldDB" id="A0AAU7T7X5"/>
<evidence type="ECO:0000256" key="4">
    <source>
        <dbReference type="RuleBase" id="RU003719"/>
    </source>
</evidence>
<dbReference type="PROSITE" id="PS00670">
    <property type="entry name" value="D_2_HYDROXYACID_DH_2"/>
    <property type="match status" value="1"/>
</dbReference>
<dbReference type="GO" id="GO:0005829">
    <property type="term" value="C:cytosol"/>
    <property type="evidence" value="ECO:0007669"/>
    <property type="project" value="TreeGrafter"/>
</dbReference>
<dbReference type="InterPro" id="IPR029753">
    <property type="entry name" value="D-isomer_DH_CS"/>
</dbReference>
<comment type="similarity">
    <text evidence="1 4">Belongs to the D-isomer specific 2-hydroxyacid dehydrogenase family.</text>
</comment>
<feature type="domain" description="D-isomer specific 2-hydroxyacid dehydrogenase catalytic" evidence="5">
    <location>
        <begin position="49"/>
        <end position="330"/>
    </location>
</feature>
<accession>A0AAU7T7X5</accession>
<dbReference type="SUPFAM" id="SSF52283">
    <property type="entry name" value="Formate/glycerate dehydrogenase catalytic domain-like"/>
    <property type="match status" value="1"/>
</dbReference>
<dbReference type="EMBL" id="CP158165">
    <property type="protein sequence ID" value="XBV22794.1"/>
    <property type="molecule type" value="Genomic_DNA"/>
</dbReference>
<gene>
    <name evidence="7" type="ORF">ABN611_30045</name>
</gene>
<organism evidence="7">
    <name type="scientific">Kribbella sp. HUAS MG21</name>
    <dbReference type="NCBI Taxonomy" id="3160966"/>
    <lineage>
        <taxon>Bacteria</taxon>
        <taxon>Bacillati</taxon>
        <taxon>Actinomycetota</taxon>
        <taxon>Actinomycetes</taxon>
        <taxon>Propionibacteriales</taxon>
        <taxon>Kribbellaceae</taxon>
        <taxon>Kribbella</taxon>
    </lineage>
</organism>
<dbReference type="Gene3D" id="3.40.50.720">
    <property type="entry name" value="NAD(P)-binding Rossmann-like Domain"/>
    <property type="match status" value="2"/>
</dbReference>
<dbReference type="SUPFAM" id="SSF51735">
    <property type="entry name" value="NAD(P)-binding Rossmann-fold domains"/>
    <property type="match status" value="1"/>
</dbReference>
<protein>
    <submittedName>
        <fullName evidence="7">Hydroxyacid dehydrogenase</fullName>
    </submittedName>
</protein>
<keyword evidence="3" id="KW-0520">NAD</keyword>
<evidence type="ECO:0000259" key="6">
    <source>
        <dbReference type="Pfam" id="PF02826"/>
    </source>
</evidence>
<dbReference type="PANTHER" id="PTHR10996:SF178">
    <property type="entry name" value="2-HYDROXYACID DEHYDROGENASE YGL185C-RELATED"/>
    <property type="match status" value="1"/>
</dbReference>
<evidence type="ECO:0000313" key="7">
    <source>
        <dbReference type="EMBL" id="XBV22794.1"/>
    </source>
</evidence>
<dbReference type="InterPro" id="IPR036291">
    <property type="entry name" value="NAD(P)-bd_dom_sf"/>
</dbReference>
<feature type="domain" description="D-isomer specific 2-hydroxyacid dehydrogenase NAD-binding" evidence="6">
    <location>
        <begin position="127"/>
        <end position="302"/>
    </location>
</feature>
<name>A0AAU7T7X5_9ACTN</name>
<reference evidence="7" key="1">
    <citation type="submission" date="2024-06" db="EMBL/GenBank/DDBJ databases">
        <title>Kribbella sp. strain HUAS MG21 genome sequences.</title>
        <authorList>
            <person name="Mo P."/>
        </authorList>
    </citation>
    <scope>NUCLEOTIDE SEQUENCE</scope>
    <source>
        <strain evidence="7">HUAS MG21</strain>
    </source>
</reference>
<dbReference type="InterPro" id="IPR006139">
    <property type="entry name" value="D-isomer_2_OHA_DH_cat_dom"/>
</dbReference>
<dbReference type="GO" id="GO:0016618">
    <property type="term" value="F:hydroxypyruvate reductase [NAD(P)H] activity"/>
    <property type="evidence" value="ECO:0007669"/>
    <property type="project" value="TreeGrafter"/>
</dbReference>
<dbReference type="Pfam" id="PF00389">
    <property type="entry name" value="2-Hacid_dh"/>
    <property type="match status" value="1"/>
</dbReference>
<dbReference type="PANTHER" id="PTHR10996">
    <property type="entry name" value="2-HYDROXYACID DEHYDROGENASE-RELATED"/>
    <property type="match status" value="1"/>
</dbReference>
<keyword evidence="2 4" id="KW-0560">Oxidoreductase</keyword>
<dbReference type="GO" id="GO:0030267">
    <property type="term" value="F:glyoxylate reductase (NADPH) activity"/>
    <property type="evidence" value="ECO:0007669"/>
    <property type="project" value="TreeGrafter"/>
</dbReference>
<dbReference type="GO" id="GO:0051287">
    <property type="term" value="F:NAD binding"/>
    <property type="evidence" value="ECO:0007669"/>
    <property type="project" value="InterPro"/>
</dbReference>
<evidence type="ECO:0000256" key="3">
    <source>
        <dbReference type="ARBA" id="ARBA00023027"/>
    </source>
</evidence>